<accession>A0ABV8DJG4</accession>
<dbReference type="RefSeq" id="WP_055401930.1">
    <property type="nucleotide sequence ID" value="NZ_CP192460.1"/>
</dbReference>
<evidence type="ECO:0008006" key="3">
    <source>
        <dbReference type="Google" id="ProtNLM"/>
    </source>
</evidence>
<dbReference type="Proteomes" id="UP001595693">
    <property type="component" value="Unassembled WGS sequence"/>
</dbReference>
<sequence>MSALTLTNSTSYIAQYVIHRGGLALARLPGLAPGATLSVPEAETFEITASTILEGNTYTSAPIAVSGATRFLAQVKQQRAQQTYEFEVVTTPSSVANQMQFEKTSLGPVTFQITHQGVPVQDVVVPDSFVQVTVEISDVYSVYAVINGITTDSVTTSNPNATVTAVSEATDMEFGYFTLVIS</sequence>
<evidence type="ECO:0000313" key="1">
    <source>
        <dbReference type="EMBL" id="MFC3938688.1"/>
    </source>
</evidence>
<protein>
    <recommendedName>
        <fullName evidence="3">Phage tail protein</fullName>
    </recommendedName>
</protein>
<proteinExistence type="predicted"/>
<gene>
    <name evidence="1" type="ORF">ACFOW3_29120</name>
</gene>
<reference evidence="2" key="1">
    <citation type="journal article" date="2019" name="Int. J. Syst. Evol. Microbiol.">
        <title>The Global Catalogue of Microorganisms (GCM) 10K type strain sequencing project: providing services to taxonomists for standard genome sequencing and annotation.</title>
        <authorList>
            <consortium name="The Broad Institute Genomics Platform"/>
            <consortium name="The Broad Institute Genome Sequencing Center for Infectious Disease"/>
            <person name="Wu L."/>
            <person name="Ma J."/>
        </authorList>
    </citation>
    <scope>NUCLEOTIDE SEQUENCE [LARGE SCALE GENOMIC DNA]</scope>
    <source>
        <strain evidence="2">CCUG 2113</strain>
    </source>
</reference>
<organism evidence="1 2">
    <name type="scientific">Acidovorax facilis</name>
    <dbReference type="NCBI Taxonomy" id="12917"/>
    <lineage>
        <taxon>Bacteria</taxon>
        <taxon>Pseudomonadati</taxon>
        <taxon>Pseudomonadota</taxon>
        <taxon>Betaproteobacteria</taxon>
        <taxon>Burkholderiales</taxon>
        <taxon>Comamonadaceae</taxon>
        <taxon>Acidovorax</taxon>
    </lineage>
</organism>
<evidence type="ECO:0000313" key="2">
    <source>
        <dbReference type="Proteomes" id="UP001595693"/>
    </source>
</evidence>
<comment type="caution">
    <text evidence="1">The sequence shown here is derived from an EMBL/GenBank/DDBJ whole genome shotgun (WGS) entry which is preliminary data.</text>
</comment>
<keyword evidence="2" id="KW-1185">Reference proteome</keyword>
<dbReference type="EMBL" id="JBHSAJ010000185">
    <property type="protein sequence ID" value="MFC3938688.1"/>
    <property type="molecule type" value="Genomic_DNA"/>
</dbReference>
<name>A0ABV8DJG4_9BURK</name>